<reference evidence="2 3" key="1">
    <citation type="submission" date="2020-08" db="EMBL/GenBank/DDBJ databases">
        <title>Sequencing the genomes of 1000 actinobacteria strains.</title>
        <authorList>
            <person name="Klenk H.-P."/>
        </authorList>
    </citation>
    <scope>NUCLEOTIDE SEQUENCE [LARGE SCALE GENOMIC DNA]</scope>
    <source>
        <strain evidence="2 3">DSM 45584</strain>
    </source>
</reference>
<name>A0A840Q5S6_9PSEU</name>
<dbReference type="EMBL" id="JACHIW010000001">
    <property type="protein sequence ID" value="MBB5155230.1"/>
    <property type="molecule type" value="Genomic_DNA"/>
</dbReference>
<dbReference type="Proteomes" id="UP000584374">
    <property type="component" value="Unassembled WGS sequence"/>
</dbReference>
<sequence>MTDPALRQAVLDRLDRLDLAAADDAPEVLLPLARSELYRLTEGLRALLDKHLPDEDGRCPSCPGTLRSRPWPCTVWEAAHRQLFGDHSGQPAHALGPRLESVRRKLWRSIADTAKYVAVMPGQIVPSTGPGPSDGDTNELAPIWPPGRGSRCR</sequence>
<organism evidence="2 3">
    <name type="scientific">Saccharopolyspora phatthalungensis</name>
    <dbReference type="NCBI Taxonomy" id="664693"/>
    <lineage>
        <taxon>Bacteria</taxon>
        <taxon>Bacillati</taxon>
        <taxon>Actinomycetota</taxon>
        <taxon>Actinomycetes</taxon>
        <taxon>Pseudonocardiales</taxon>
        <taxon>Pseudonocardiaceae</taxon>
        <taxon>Saccharopolyspora</taxon>
    </lineage>
</organism>
<protein>
    <submittedName>
        <fullName evidence="2">Uncharacterized protein</fullName>
    </submittedName>
</protein>
<dbReference type="AlphaFoldDB" id="A0A840Q5S6"/>
<comment type="caution">
    <text evidence="2">The sequence shown here is derived from an EMBL/GenBank/DDBJ whole genome shotgun (WGS) entry which is preliminary data.</text>
</comment>
<evidence type="ECO:0000313" key="2">
    <source>
        <dbReference type="EMBL" id="MBB5155230.1"/>
    </source>
</evidence>
<proteinExistence type="predicted"/>
<evidence type="ECO:0000313" key="3">
    <source>
        <dbReference type="Proteomes" id="UP000584374"/>
    </source>
</evidence>
<accession>A0A840Q5S6</accession>
<evidence type="ECO:0000256" key="1">
    <source>
        <dbReference type="SAM" id="MobiDB-lite"/>
    </source>
</evidence>
<feature type="region of interest" description="Disordered" evidence="1">
    <location>
        <begin position="124"/>
        <end position="153"/>
    </location>
</feature>
<dbReference type="RefSeq" id="WP_184726606.1">
    <property type="nucleotide sequence ID" value="NZ_JACHIW010000001.1"/>
</dbReference>
<keyword evidence="3" id="KW-1185">Reference proteome</keyword>
<gene>
    <name evidence="2" type="ORF">BJ970_002764</name>
</gene>